<proteinExistence type="inferred from homology"/>
<dbReference type="PROSITE" id="PS01079">
    <property type="entry name" value="MOCF_BIOSYNTHESIS_2"/>
    <property type="match status" value="1"/>
</dbReference>
<evidence type="ECO:0000256" key="5">
    <source>
        <dbReference type="ARBA" id="ARBA00047317"/>
    </source>
</evidence>
<evidence type="ECO:0000256" key="3">
    <source>
        <dbReference type="ARBA" id="ARBA00010763"/>
    </source>
</evidence>
<dbReference type="Gene3D" id="3.40.980.10">
    <property type="entry name" value="MoaB/Mog-like domain"/>
    <property type="match status" value="1"/>
</dbReference>
<comment type="cofactor">
    <cofactor evidence="6">
        <name>Mg(2+)</name>
        <dbReference type="ChEBI" id="CHEBI:18420"/>
    </cofactor>
</comment>
<protein>
    <recommendedName>
        <fullName evidence="6">Molybdopterin molybdenumtransferase</fullName>
        <ecNumber evidence="6">2.10.1.1</ecNumber>
    </recommendedName>
</protein>
<reference evidence="9" key="1">
    <citation type="journal article" date="2019" name="Int. J. Syst. Evol. Microbiol.">
        <title>The Global Catalogue of Microorganisms (GCM) 10K type strain sequencing project: providing services to taxonomists for standard genome sequencing and annotation.</title>
        <authorList>
            <consortium name="The Broad Institute Genomics Platform"/>
            <consortium name="The Broad Institute Genome Sequencing Center for Infectious Disease"/>
            <person name="Wu L."/>
            <person name="Ma J."/>
        </authorList>
    </citation>
    <scope>NUCLEOTIDE SEQUENCE [LARGE SCALE GENOMIC DNA]</scope>
    <source>
        <strain evidence="9">CGMCC 1.8957</strain>
    </source>
</reference>
<keyword evidence="9" id="KW-1185">Reference proteome</keyword>
<dbReference type="InterPro" id="IPR038987">
    <property type="entry name" value="MoeA-like"/>
</dbReference>
<dbReference type="CDD" id="cd00887">
    <property type="entry name" value="MoeA"/>
    <property type="match status" value="1"/>
</dbReference>
<dbReference type="PANTHER" id="PTHR10192">
    <property type="entry name" value="MOLYBDOPTERIN BIOSYNTHESIS PROTEIN"/>
    <property type="match status" value="1"/>
</dbReference>
<dbReference type="InterPro" id="IPR036425">
    <property type="entry name" value="MoaB/Mog-like_dom_sf"/>
</dbReference>
<dbReference type="Proteomes" id="UP000652430">
    <property type="component" value="Unassembled WGS sequence"/>
</dbReference>
<dbReference type="Gene3D" id="3.90.105.10">
    <property type="entry name" value="Molybdopterin biosynthesis moea protein, domain 2"/>
    <property type="match status" value="1"/>
</dbReference>
<comment type="catalytic activity">
    <reaction evidence="5">
        <text>adenylyl-molybdopterin + molybdate = Mo-molybdopterin + AMP + H(+)</text>
        <dbReference type="Rhea" id="RHEA:35047"/>
        <dbReference type="ChEBI" id="CHEBI:15378"/>
        <dbReference type="ChEBI" id="CHEBI:36264"/>
        <dbReference type="ChEBI" id="CHEBI:62727"/>
        <dbReference type="ChEBI" id="CHEBI:71302"/>
        <dbReference type="ChEBI" id="CHEBI:456215"/>
        <dbReference type="EC" id="2.10.1.1"/>
    </reaction>
</comment>
<comment type="similarity">
    <text evidence="3 6">Belongs to the MoeA family.</text>
</comment>
<dbReference type="Pfam" id="PF03453">
    <property type="entry name" value="MoeA_N"/>
    <property type="match status" value="1"/>
</dbReference>
<evidence type="ECO:0000256" key="1">
    <source>
        <dbReference type="ARBA" id="ARBA00002901"/>
    </source>
</evidence>
<dbReference type="InterPro" id="IPR036688">
    <property type="entry name" value="MoeA_C_domain_IV_sf"/>
</dbReference>
<dbReference type="EC" id="2.10.1.1" evidence="6"/>
<comment type="function">
    <text evidence="1 6">Catalyzes the insertion of molybdate into adenylated molybdopterin with the concomitant release of AMP.</text>
</comment>
<feature type="domain" description="MoaB/Mog" evidence="7">
    <location>
        <begin position="186"/>
        <end position="324"/>
    </location>
</feature>
<dbReference type="InterPro" id="IPR005110">
    <property type="entry name" value="MoeA_linker/N"/>
</dbReference>
<sequence>MSDAPRPARPSFDAALAIIREQSASLGVETVGLLDALHRVTAGDGIAASDYPRFDAAAMDGFAFAAADTVGATPKQPAHLPIAGSVRAGISPTTHAPRTACRISTGAPVPAGCDYVLPHEEARIEQGALVLDRPLLPGRNVRRRGEDAAAGARVLSPGTRVTPEIIGALACYGVAALDVARQPSITLLPTGDELLVPPSVERPAAIFDANSVMLTALLRAQGIEPRRALPVSDDVAQLERAIAAASDSAIVVTTGGASGGDHDHLGRALARLGARVHFHGVRMRPGKPLLFATLPNGTLFFGLPGNPVAALLGARFFLGAALRVMSGLPPECGETVEIDTDRRPDTTLFLKASRDAAGAIRILADQRSHTLRPLIEANCWVVADTTSDGERRRVYPLT</sequence>
<accession>A0ABQ3L9K1</accession>
<evidence type="ECO:0000259" key="7">
    <source>
        <dbReference type="SMART" id="SM00852"/>
    </source>
</evidence>
<dbReference type="InterPro" id="IPR008284">
    <property type="entry name" value="MoCF_biosynth_CS"/>
</dbReference>
<dbReference type="Gene3D" id="2.170.190.11">
    <property type="entry name" value="Molybdopterin biosynthesis moea protein, domain 3"/>
    <property type="match status" value="1"/>
</dbReference>
<dbReference type="SUPFAM" id="SSF53218">
    <property type="entry name" value="Molybdenum cofactor biosynthesis proteins"/>
    <property type="match status" value="1"/>
</dbReference>
<keyword evidence="6" id="KW-0808">Transferase</keyword>
<dbReference type="InterPro" id="IPR001453">
    <property type="entry name" value="MoaB/Mog_dom"/>
</dbReference>
<evidence type="ECO:0000256" key="4">
    <source>
        <dbReference type="ARBA" id="ARBA00023150"/>
    </source>
</evidence>
<dbReference type="Gene3D" id="2.40.340.10">
    <property type="entry name" value="MoeA, C-terminal, domain IV"/>
    <property type="match status" value="1"/>
</dbReference>
<dbReference type="InterPro" id="IPR036135">
    <property type="entry name" value="MoeA_linker/N_sf"/>
</dbReference>
<name>A0ABQ3L9K1_9SPHN</name>
<evidence type="ECO:0000256" key="6">
    <source>
        <dbReference type="RuleBase" id="RU365090"/>
    </source>
</evidence>
<dbReference type="RefSeq" id="WP_189675069.1">
    <property type="nucleotide sequence ID" value="NZ_BNAQ01000001.1"/>
</dbReference>
<evidence type="ECO:0000313" key="8">
    <source>
        <dbReference type="EMBL" id="GHH09556.1"/>
    </source>
</evidence>
<keyword evidence="6" id="KW-0500">Molybdenum</keyword>
<keyword evidence="6" id="KW-0479">Metal-binding</keyword>
<evidence type="ECO:0000313" key="9">
    <source>
        <dbReference type="Proteomes" id="UP000652430"/>
    </source>
</evidence>
<dbReference type="SUPFAM" id="SSF63882">
    <property type="entry name" value="MoeA N-terminal region -like"/>
    <property type="match status" value="1"/>
</dbReference>
<dbReference type="Pfam" id="PF00994">
    <property type="entry name" value="MoCF_biosynth"/>
    <property type="match status" value="1"/>
</dbReference>
<comment type="caution">
    <text evidence="8">The sequence shown here is derived from an EMBL/GenBank/DDBJ whole genome shotgun (WGS) entry which is preliminary data.</text>
</comment>
<comment type="pathway">
    <text evidence="2 6">Cofactor biosynthesis; molybdopterin biosynthesis.</text>
</comment>
<dbReference type="PANTHER" id="PTHR10192:SF5">
    <property type="entry name" value="GEPHYRIN"/>
    <property type="match status" value="1"/>
</dbReference>
<evidence type="ECO:0000256" key="2">
    <source>
        <dbReference type="ARBA" id="ARBA00005046"/>
    </source>
</evidence>
<organism evidence="8 9">
    <name type="scientific">Sphingomonas glacialis</name>
    <dbReference type="NCBI Taxonomy" id="658225"/>
    <lineage>
        <taxon>Bacteria</taxon>
        <taxon>Pseudomonadati</taxon>
        <taxon>Pseudomonadota</taxon>
        <taxon>Alphaproteobacteria</taxon>
        <taxon>Sphingomonadales</taxon>
        <taxon>Sphingomonadaceae</taxon>
        <taxon>Sphingomonas</taxon>
    </lineage>
</organism>
<gene>
    <name evidence="8" type="primary">moeA</name>
    <name evidence="8" type="ORF">GCM10008023_06400</name>
</gene>
<dbReference type="SMART" id="SM00852">
    <property type="entry name" value="MoCF_biosynth"/>
    <property type="match status" value="1"/>
</dbReference>
<keyword evidence="4 6" id="KW-0501">Molybdenum cofactor biosynthesis</keyword>
<keyword evidence="6" id="KW-0460">Magnesium</keyword>
<dbReference type="EMBL" id="BNAQ01000001">
    <property type="protein sequence ID" value="GHH09556.1"/>
    <property type="molecule type" value="Genomic_DNA"/>
</dbReference>